<keyword evidence="2" id="KW-1185">Reference proteome</keyword>
<evidence type="ECO:0000313" key="1">
    <source>
        <dbReference type="EMBL" id="VDN44515.1"/>
    </source>
</evidence>
<dbReference type="AlphaFoldDB" id="A0A183EXJ1"/>
<evidence type="ECO:0000313" key="3">
    <source>
        <dbReference type="WBParaSite" id="GPUH_0002571201-mRNA-1"/>
    </source>
</evidence>
<dbReference type="WBParaSite" id="GPUH_0002571201-mRNA-1">
    <property type="protein sequence ID" value="GPUH_0002571201-mRNA-1"/>
    <property type="gene ID" value="GPUH_0002571201"/>
</dbReference>
<accession>A0A183EXJ1</accession>
<reference evidence="1 2" key="2">
    <citation type="submission" date="2018-11" db="EMBL/GenBank/DDBJ databases">
        <authorList>
            <consortium name="Pathogen Informatics"/>
        </authorList>
    </citation>
    <scope>NUCLEOTIDE SEQUENCE [LARGE SCALE GENOMIC DNA]</scope>
</reference>
<organism evidence="3">
    <name type="scientific">Gongylonema pulchrum</name>
    <dbReference type="NCBI Taxonomy" id="637853"/>
    <lineage>
        <taxon>Eukaryota</taxon>
        <taxon>Metazoa</taxon>
        <taxon>Ecdysozoa</taxon>
        <taxon>Nematoda</taxon>
        <taxon>Chromadorea</taxon>
        <taxon>Rhabditida</taxon>
        <taxon>Spirurina</taxon>
        <taxon>Spiruromorpha</taxon>
        <taxon>Spiruroidea</taxon>
        <taxon>Gongylonematidae</taxon>
        <taxon>Gongylonema</taxon>
    </lineage>
</organism>
<dbReference type="EMBL" id="UYRT01106288">
    <property type="protein sequence ID" value="VDN44515.1"/>
    <property type="molecule type" value="Genomic_DNA"/>
</dbReference>
<dbReference type="Proteomes" id="UP000271098">
    <property type="component" value="Unassembled WGS sequence"/>
</dbReference>
<gene>
    <name evidence="1" type="ORF">GPUH_LOCUS25682</name>
</gene>
<evidence type="ECO:0000313" key="2">
    <source>
        <dbReference type="Proteomes" id="UP000271098"/>
    </source>
</evidence>
<name>A0A183EXJ1_9BILA</name>
<protein>
    <submittedName>
        <fullName evidence="1 3">Uncharacterized protein</fullName>
    </submittedName>
</protein>
<sequence>MIYMRGSLESCWTMEQCSSSAAQRRGYTPVKREFLDRKAAAGSPGSGKPP</sequence>
<reference evidence="3" key="1">
    <citation type="submission" date="2016-06" db="UniProtKB">
        <authorList>
            <consortium name="WormBaseParasite"/>
        </authorList>
    </citation>
    <scope>IDENTIFICATION</scope>
</reference>
<proteinExistence type="predicted"/>